<dbReference type="AlphaFoldDB" id="A0A5M3YT19"/>
<dbReference type="EMBL" id="BLJY01000002">
    <property type="protein sequence ID" value="GFF12891.1"/>
    <property type="molecule type" value="Genomic_DNA"/>
</dbReference>
<dbReference type="Proteomes" id="UP000452235">
    <property type="component" value="Unassembled WGS sequence"/>
</dbReference>
<feature type="domain" description="Deoxyribonuclease NucA/NucB" evidence="2">
    <location>
        <begin position="638"/>
        <end position="734"/>
    </location>
</feature>
<evidence type="ECO:0000259" key="2">
    <source>
        <dbReference type="Pfam" id="PF14040"/>
    </source>
</evidence>
<reference evidence="3 4" key="1">
    <citation type="submission" date="2020-01" db="EMBL/GenBank/DDBJ databases">
        <title>Aspergillus terreus IFO 6365 whole genome shotgun sequence.</title>
        <authorList>
            <person name="Kanamasa S."/>
            <person name="Takahashi H."/>
        </authorList>
    </citation>
    <scope>NUCLEOTIDE SEQUENCE [LARGE SCALE GENOMIC DNA]</scope>
    <source>
        <strain evidence="3 4">IFO 6365</strain>
    </source>
</reference>
<dbReference type="OrthoDB" id="4937951at2759"/>
<sequence length="779" mass="87260">MSKTADLRIASKRAYYDNSKPFSESETITLYIYNAGPDLAEKPVVRAGYSYSMDWNTVTTTFRQAQVWHRPSEQIRDGSLTWTGWSSLTSLCKEWDMITTLPDVPAGILVELNLRFPMLRESSYKDYTLKASVRSSTADPRDTNNETTYTITPNHHDDGSDYWETPGNLANLDFNGLTALVPLSRADLRICSTRAHYNNNLPFGKSETLTFLVFNDGPATATRPLLRVGYTTSMDWENVSCSGEQVWVPDGINPSTDLDNYTWQSLGSLSCSIDNWDVICHLPDIPPSLLYRVKISFPMNHTTTYKDYTATATISSQATELDPSNNSTTYDITPNHNEDGDTYWEAKGNIAQLDGSPIPSGSRTCLSGWLEDTPIVVSKDEHYSQIPLKDLKLHLSAYKTNVASYDIGNKDLRAKLATEVEYRTCSDLVVLSFSTDKKTQLTYRVYPDTLLYLEPTIVKVGEDDVRIGYWIPVRMLWVGAAIRGMSPNGDLTLAYVTNIYQIDGTEYYRSTEYSSSVEPYMVSQSHSYVVGQFGKGGVLTHNPRDRYLSEDANVAAVLENLEDLASRLVSTTTPPPGLPSPRHGYCLRRRRPADPPRRSRPGPPVLPADVPRRDEDGNWLIYLWEEDTPGVVENARHAVESGHPWVLTYDRHGAAARRRQSTGRYQPQSELLQLSAAELAGPSGTIGQLDRDEYPPACSLEGGSGALVTYIEAGDNRRAGCLMQQQFQNYRITPQPDGHAPFPDNGRFRFAIIHDNMSVIEYLGDGLEDESQIERPYID</sequence>
<gene>
    <name evidence="3" type="ORF">ATEIFO6365_0002000100</name>
</gene>
<proteinExistence type="predicted"/>
<keyword evidence="4" id="KW-1185">Reference proteome</keyword>
<evidence type="ECO:0000313" key="3">
    <source>
        <dbReference type="EMBL" id="GFF12891.1"/>
    </source>
</evidence>
<accession>A0A5M3YT19</accession>
<feature type="region of interest" description="Disordered" evidence="1">
    <location>
        <begin position="569"/>
        <end position="612"/>
    </location>
</feature>
<evidence type="ECO:0000256" key="1">
    <source>
        <dbReference type="SAM" id="MobiDB-lite"/>
    </source>
</evidence>
<protein>
    <submittedName>
        <fullName evidence="3">Nuclease</fullName>
    </submittedName>
</protein>
<dbReference type="InterPro" id="IPR029476">
    <property type="entry name" value="DNase_NucA_NucB"/>
</dbReference>
<organism evidence="3 4">
    <name type="scientific">Aspergillus terreus</name>
    <dbReference type="NCBI Taxonomy" id="33178"/>
    <lineage>
        <taxon>Eukaryota</taxon>
        <taxon>Fungi</taxon>
        <taxon>Dikarya</taxon>
        <taxon>Ascomycota</taxon>
        <taxon>Pezizomycotina</taxon>
        <taxon>Eurotiomycetes</taxon>
        <taxon>Eurotiomycetidae</taxon>
        <taxon>Eurotiales</taxon>
        <taxon>Aspergillaceae</taxon>
        <taxon>Aspergillus</taxon>
        <taxon>Aspergillus subgen. Circumdati</taxon>
    </lineage>
</organism>
<dbReference type="Pfam" id="PF14040">
    <property type="entry name" value="DNase_NucA_NucB"/>
    <property type="match status" value="1"/>
</dbReference>
<name>A0A5M3YT19_ASPTE</name>
<comment type="caution">
    <text evidence="3">The sequence shown here is derived from an EMBL/GenBank/DDBJ whole genome shotgun (WGS) entry which is preliminary data.</text>
</comment>
<feature type="region of interest" description="Disordered" evidence="1">
    <location>
        <begin position="135"/>
        <end position="157"/>
    </location>
</feature>
<evidence type="ECO:0000313" key="4">
    <source>
        <dbReference type="Proteomes" id="UP000452235"/>
    </source>
</evidence>